<organism evidence="2 3">
    <name type="scientific">Ophiocordyceps camponoti-rufipedis</name>
    <dbReference type="NCBI Taxonomy" id="2004952"/>
    <lineage>
        <taxon>Eukaryota</taxon>
        <taxon>Fungi</taxon>
        <taxon>Dikarya</taxon>
        <taxon>Ascomycota</taxon>
        <taxon>Pezizomycotina</taxon>
        <taxon>Sordariomycetes</taxon>
        <taxon>Hypocreomycetidae</taxon>
        <taxon>Hypocreales</taxon>
        <taxon>Ophiocordycipitaceae</taxon>
        <taxon>Ophiocordyceps</taxon>
    </lineage>
</organism>
<feature type="region of interest" description="Disordered" evidence="1">
    <location>
        <begin position="197"/>
        <end position="229"/>
    </location>
</feature>
<accession>A0A2C5XKD5</accession>
<sequence length="242" mass="27200">MREALYKLIVQGIRRHQGSLARSRVHIGSQTPCERRWFDGGPLWQRHAHTALWTAGSSEESREAKGDRRCPHDEQSHRSRPPKIPGIMEPPFFIHAPSNHACPAKETTGIASGPDNSSPSVEARLEHQFSQVGFDVHRPQTFDDLRCVRSVEIDTLVYDQTQAENQIHLAKLVGDVDTTAGRIYVQEPQRMAIFLDRAQSDDDGSSQPPRGQVSGIASRPKKERDEWMSLAPIEETAELVLK</sequence>
<evidence type="ECO:0000313" key="3">
    <source>
        <dbReference type="Proteomes" id="UP000226431"/>
    </source>
</evidence>
<proteinExistence type="predicted"/>
<protein>
    <submittedName>
        <fullName evidence="2">Uncharacterized protein</fullName>
    </submittedName>
</protein>
<reference evidence="2 3" key="1">
    <citation type="submission" date="2017-06" db="EMBL/GenBank/DDBJ databases">
        <title>Ant-infecting Ophiocordyceps genomes reveal a high diversity of potential behavioral manipulation genes and a possible major role for enterotoxins.</title>
        <authorList>
            <person name="De Bekker C."/>
            <person name="Evans H.C."/>
            <person name="Brachmann A."/>
            <person name="Hughes D.P."/>
        </authorList>
    </citation>
    <scope>NUCLEOTIDE SEQUENCE [LARGE SCALE GENOMIC DNA]</scope>
    <source>
        <strain evidence="2 3">Map16</strain>
    </source>
</reference>
<evidence type="ECO:0000256" key="1">
    <source>
        <dbReference type="SAM" id="MobiDB-lite"/>
    </source>
</evidence>
<keyword evidence="3" id="KW-1185">Reference proteome</keyword>
<comment type="caution">
    <text evidence="2">The sequence shown here is derived from an EMBL/GenBank/DDBJ whole genome shotgun (WGS) entry which is preliminary data.</text>
</comment>
<dbReference type="Proteomes" id="UP000226431">
    <property type="component" value="Unassembled WGS sequence"/>
</dbReference>
<dbReference type="AlphaFoldDB" id="A0A2C5XKD5"/>
<feature type="compositionally biased region" description="Basic and acidic residues" evidence="1">
    <location>
        <begin position="59"/>
        <end position="77"/>
    </location>
</feature>
<evidence type="ECO:0000313" key="2">
    <source>
        <dbReference type="EMBL" id="PHH75399.1"/>
    </source>
</evidence>
<feature type="region of interest" description="Disordered" evidence="1">
    <location>
        <begin position="54"/>
        <end position="85"/>
    </location>
</feature>
<gene>
    <name evidence="2" type="ORF">CDD80_2406</name>
</gene>
<dbReference type="EMBL" id="NJES01000219">
    <property type="protein sequence ID" value="PHH75399.1"/>
    <property type="molecule type" value="Genomic_DNA"/>
</dbReference>
<name>A0A2C5XKD5_9HYPO</name>